<accession>A0A3G4ZY18</accession>
<name>A0A3G4ZY18_9VIRU</name>
<dbReference type="EMBL" id="MK072187">
    <property type="protein sequence ID" value="AYV79808.1"/>
    <property type="molecule type" value="Genomic_DNA"/>
</dbReference>
<organism evidence="1">
    <name type="scientific">Faunusvirus sp</name>
    <dbReference type="NCBI Taxonomy" id="2487766"/>
    <lineage>
        <taxon>Viruses</taxon>
        <taxon>Varidnaviria</taxon>
        <taxon>Bamfordvirae</taxon>
        <taxon>Nucleocytoviricota</taxon>
        <taxon>Megaviricetes</taxon>
        <taxon>Imitervirales</taxon>
        <taxon>Mimiviridae</taxon>
    </lineage>
</organism>
<proteinExistence type="predicted"/>
<evidence type="ECO:0000313" key="1">
    <source>
        <dbReference type="EMBL" id="AYV79808.1"/>
    </source>
</evidence>
<sequence>LSDTTTRTFNTGSNISEMMFLCGDNNNNTNIIKMINKGYDIYYHSPYDMSVTLFTRAIKYGNMNMVKTLINIDINFAEKIKICCDKYKMEGNFYNTLAEYINDKRDTYKHTIIATMDDASPTNALYKSFHTTYAVGLVDIICDFILLRM</sequence>
<gene>
    <name evidence="1" type="ORF">Faunusvirus56_1</name>
</gene>
<feature type="non-terminal residue" evidence="1">
    <location>
        <position position="1"/>
    </location>
</feature>
<reference evidence="1" key="1">
    <citation type="submission" date="2018-10" db="EMBL/GenBank/DDBJ databases">
        <title>Hidden diversity of soil giant viruses.</title>
        <authorList>
            <person name="Schulz F."/>
            <person name="Alteio L."/>
            <person name="Goudeau D."/>
            <person name="Ryan E.M."/>
            <person name="Malmstrom R.R."/>
            <person name="Blanchard J."/>
            <person name="Woyke T."/>
        </authorList>
    </citation>
    <scope>NUCLEOTIDE SEQUENCE</scope>
    <source>
        <strain evidence="1">FNV1</strain>
    </source>
</reference>
<protein>
    <submittedName>
        <fullName evidence="1">Uncharacterized protein</fullName>
    </submittedName>
</protein>